<organism evidence="5 6">
    <name type="scientific">Subtercola boreus</name>
    <dbReference type="NCBI Taxonomy" id="120213"/>
    <lineage>
        <taxon>Bacteria</taxon>
        <taxon>Bacillati</taxon>
        <taxon>Actinomycetota</taxon>
        <taxon>Actinomycetes</taxon>
        <taxon>Micrococcales</taxon>
        <taxon>Microbacteriaceae</taxon>
        <taxon>Subtercola</taxon>
    </lineage>
</organism>
<dbReference type="InterPro" id="IPR015421">
    <property type="entry name" value="PyrdxlP-dep_Trfase_major"/>
</dbReference>
<dbReference type="GO" id="GO:0043420">
    <property type="term" value="P:anthranilate metabolic process"/>
    <property type="evidence" value="ECO:0007669"/>
    <property type="project" value="TreeGrafter"/>
</dbReference>
<evidence type="ECO:0000256" key="1">
    <source>
        <dbReference type="ARBA" id="ARBA00022642"/>
    </source>
</evidence>
<dbReference type="GO" id="GO:0005737">
    <property type="term" value="C:cytoplasm"/>
    <property type="evidence" value="ECO:0007669"/>
    <property type="project" value="InterPro"/>
</dbReference>
<dbReference type="InterPro" id="IPR015422">
    <property type="entry name" value="PyrdxlP-dep_Trfase_small"/>
</dbReference>
<dbReference type="GO" id="GO:0030429">
    <property type="term" value="F:kynureninase activity"/>
    <property type="evidence" value="ECO:0007669"/>
    <property type="project" value="UniProtKB-EC"/>
</dbReference>
<dbReference type="InterPro" id="IPR010111">
    <property type="entry name" value="Kynureninase"/>
</dbReference>
<comment type="pathway">
    <text evidence="4">Amino-acid degradation; L-kynurenine degradation; L-alanine and anthranilate from L-kynurenine: step 1/1.</text>
</comment>
<dbReference type="GO" id="GO:0097053">
    <property type="term" value="P:L-kynurenine catabolic process"/>
    <property type="evidence" value="ECO:0007669"/>
    <property type="project" value="UniProtKB-UniPathway"/>
</dbReference>
<evidence type="ECO:0000256" key="3">
    <source>
        <dbReference type="ARBA" id="ARBA00022898"/>
    </source>
</evidence>
<reference evidence="5 6" key="1">
    <citation type="submission" date="2017-04" db="EMBL/GenBank/DDBJ databases">
        <title>Comparative genome analysis of Subtercola boreus.</title>
        <authorList>
            <person name="Cho Y.-J."/>
            <person name="Cho A."/>
            <person name="Kim O.-S."/>
            <person name="Lee J.-I."/>
        </authorList>
    </citation>
    <scope>NUCLEOTIDE SEQUENCE [LARGE SCALE GENOMIC DNA]</scope>
    <source>
        <strain evidence="5 6">K300</strain>
    </source>
</reference>
<proteinExistence type="inferred from homology"/>
<keyword evidence="3 4" id="KW-0663">Pyridoxal phosphate</keyword>
<dbReference type="InterPro" id="IPR015424">
    <property type="entry name" value="PyrdxlP-dep_Trfase"/>
</dbReference>
<evidence type="ECO:0000256" key="2">
    <source>
        <dbReference type="ARBA" id="ARBA00022801"/>
    </source>
</evidence>
<comment type="cofactor">
    <cofactor evidence="4">
        <name>pyridoxal 5'-phosphate</name>
        <dbReference type="ChEBI" id="CHEBI:597326"/>
    </cofactor>
</comment>
<dbReference type="OrthoDB" id="9812626at2"/>
<comment type="pathway">
    <text evidence="4">Cofactor biosynthesis; NAD(+) biosynthesis; quinolinate from L-kynurenine: step 2/3.</text>
</comment>
<sequence length="435" mass="45936">MPAPLTLGEALTRADALDRADTLGGYRDLFVAPGVPESAHAAAPGVTESADAAASDDAVVAYLDGNSLGRPLLSTADTLAAFVRDSWGSRLIRGWDEGWMQLPTVIGDELGAAALGAAPGQTMIGDSTTVLLYKAVRAAVAARPGRTEIVVDSDNFPTDRYVVEGIAAERGLTVRWVQTSRTLGLTAELLAEAVGERTAVVVASQVAYRSGYLADVETLTRITHDAGALVVWDLCHSAGSVPVLLDEWQVDIAVGCTYKYLNGGPGSPAFVYVRSELQSELRQPIWGWLGHAEPFAMGPGYNSAPGIRSFQSGTPPVIGMLAMRDMIALIGEAGIPAVRAKSIALTELTIELADAWLEPLGVVVASPRQSAERGSHVTLDHPRFREVVAALWQTGVVPDFRAPEGLRVGLSPLTTTYRELVLGLAAIREALDPAP</sequence>
<keyword evidence="6" id="KW-1185">Reference proteome</keyword>
<dbReference type="GO" id="GO:0030170">
    <property type="term" value="F:pyridoxal phosphate binding"/>
    <property type="evidence" value="ECO:0007669"/>
    <property type="project" value="InterPro"/>
</dbReference>
<dbReference type="PANTHER" id="PTHR14084:SF0">
    <property type="entry name" value="KYNURENINASE"/>
    <property type="match status" value="1"/>
</dbReference>
<evidence type="ECO:0000256" key="4">
    <source>
        <dbReference type="PIRNR" id="PIRNR038800"/>
    </source>
</evidence>
<comment type="similarity">
    <text evidence="4">Belongs to the kynureninase family.</text>
</comment>
<dbReference type="UniPathway" id="UPA00253">
    <property type="reaction ID" value="UER00329"/>
</dbReference>
<dbReference type="RefSeq" id="WP_116415096.1">
    <property type="nucleotide sequence ID" value="NZ_NBWZ01000001.1"/>
</dbReference>
<name>A0A3E0VJR7_9MICO</name>
<dbReference type="GO" id="GO:0019441">
    <property type="term" value="P:L-tryptophan catabolic process to kynurenine"/>
    <property type="evidence" value="ECO:0007669"/>
    <property type="project" value="TreeGrafter"/>
</dbReference>
<comment type="subunit">
    <text evidence="4">Homodimer.</text>
</comment>
<dbReference type="SUPFAM" id="SSF53383">
    <property type="entry name" value="PLP-dependent transferases"/>
    <property type="match status" value="1"/>
</dbReference>
<dbReference type="Proteomes" id="UP000256486">
    <property type="component" value="Unassembled WGS sequence"/>
</dbReference>
<dbReference type="UniPathway" id="UPA00334">
    <property type="reaction ID" value="UER00455"/>
</dbReference>
<dbReference type="AlphaFoldDB" id="A0A3E0VJR7"/>
<dbReference type="GO" id="GO:0009435">
    <property type="term" value="P:NAD+ biosynthetic process"/>
    <property type="evidence" value="ECO:0007669"/>
    <property type="project" value="UniProtKB-UniPathway"/>
</dbReference>
<protein>
    <recommendedName>
        <fullName evidence="4">Kynureninase</fullName>
        <ecNumber evidence="4">3.7.1.3</ecNumber>
    </recommendedName>
</protein>
<comment type="catalytic activity">
    <reaction evidence="4">
        <text>3-hydroxy-L-kynurenine + H2O = 3-hydroxyanthranilate + L-alanine + H(+)</text>
        <dbReference type="Rhea" id="RHEA:25143"/>
        <dbReference type="ChEBI" id="CHEBI:15377"/>
        <dbReference type="ChEBI" id="CHEBI:15378"/>
        <dbReference type="ChEBI" id="CHEBI:36559"/>
        <dbReference type="ChEBI" id="CHEBI:57972"/>
        <dbReference type="ChEBI" id="CHEBI:58125"/>
        <dbReference type="EC" id="3.7.1.3"/>
    </reaction>
</comment>
<dbReference type="PANTHER" id="PTHR14084">
    <property type="entry name" value="KYNURENINASE"/>
    <property type="match status" value="1"/>
</dbReference>
<evidence type="ECO:0000313" key="5">
    <source>
        <dbReference type="EMBL" id="RFA09703.1"/>
    </source>
</evidence>
<dbReference type="Gene3D" id="3.40.640.10">
    <property type="entry name" value="Type I PLP-dependent aspartate aminotransferase-like (Major domain)"/>
    <property type="match status" value="1"/>
</dbReference>
<keyword evidence="1 4" id="KW-0662">Pyridine nucleotide biosynthesis</keyword>
<comment type="catalytic activity">
    <reaction evidence="4">
        <text>L-kynurenine + H2O = anthranilate + L-alanine + H(+)</text>
        <dbReference type="Rhea" id="RHEA:16813"/>
        <dbReference type="ChEBI" id="CHEBI:15377"/>
        <dbReference type="ChEBI" id="CHEBI:15378"/>
        <dbReference type="ChEBI" id="CHEBI:16567"/>
        <dbReference type="ChEBI" id="CHEBI:57959"/>
        <dbReference type="ChEBI" id="CHEBI:57972"/>
        <dbReference type="EC" id="3.7.1.3"/>
    </reaction>
</comment>
<evidence type="ECO:0000313" key="6">
    <source>
        <dbReference type="Proteomes" id="UP000256486"/>
    </source>
</evidence>
<dbReference type="EMBL" id="NBWZ01000001">
    <property type="protein sequence ID" value="RFA09703.1"/>
    <property type="molecule type" value="Genomic_DNA"/>
</dbReference>
<dbReference type="Pfam" id="PF22580">
    <property type="entry name" value="KYNU_C"/>
    <property type="match status" value="1"/>
</dbReference>
<comment type="caution">
    <text evidence="5">The sequence shown here is derived from an EMBL/GenBank/DDBJ whole genome shotgun (WGS) entry which is preliminary data.</text>
</comment>
<keyword evidence="2 4" id="KW-0378">Hydrolase</keyword>
<gene>
    <name evidence="5" type="ORF">B7R54_11135</name>
</gene>
<accession>A0A3E0VJR7</accession>
<dbReference type="PIRSF" id="PIRSF038800">
    <property type="entry name" value="KYNU"/>
    <property type="match status" value="1"/>
</dbReference>
<dbReference type="EC" id="3.7.1.3" evidence="4"/>
<comment type="function">
    <text evidence="4">Catalyzes the cleavage of L-kynurenine (L-Kyn) and L-3-hydroxykynurenine (L-3OHKyn) into anthranilic acid (AA) and 3-hydroxyanthranilic acid (3-OHAA), respectively.</text>
</comment>
<dbReference type="Gene3D" id="3.90.1150.10">
    <property type="entry name" value="Aspartate Aminotransferase, domain 1"/>
    <property type="match status" value="1"/>
</dbReference>